<evidence type="ECO:0000256" key="1">
    <source>
        <dbReference type="ARBA" id="ARBA00004123"/>
    </source>
</evidence>
<dbReference type="EMBL" id="WJQU01000001">
    <property type="protein sequence ID" value="KAJ6645463.1"/>
    <property type="molecule type" value="Genomic_DNA"/>
</dbReference>
<feature type="domain" description="WW" evidence="4">
    <location>
        <begin position="176"/>
        <end position="209"/>
    </location>
</feature>
<dbReference type="InterPro" id="IPR036020">
    <property type="entry name" value="WW_dom_sf"/>
</dbReference>
<dbReference type="GO" id="GO:0046975">
    <property type="term" value="F:histone H3K36 methyltransferase activity"/>
    <property type="evidence" value="ECO:0007669"/>
    <property type="project" value="InterPro"/>
</dbReference>
<dbReference type="PANTHER" id="PTHR46711">
    <property type="entry name" value="HISTONE-LYSINE N-METHYLTRANSFERASE SETD2"/>
    <property type="match status" value="1"/>
</dbReference>
<feature type="non-terminal residue" evidence="5">
    <location>
        <position position="1"/>
    </location>
</feature>
<accession>A0A9Q0N8G8</accession>
<evidence type="ECO:0000256" key="2">
    <source>
        <dbReference type="ARBA" id="ARBA00023242"/>
    </source>
</evidence>
<feature type="compositionally biased region" description="Basic residues" evidence="3">
    <location>
        <begin position="456"/>
        <end position="465"/>
    </location>
</feature>
<feature type="compositionally biased region" description="Basic and acidic residues" evidence="3">
    <location>
        <begin position="46"/>
        <end position="63"/>
    </location>
</feature>
<feature type="region of interest" description="Disordered" evidence="3">
    <location>
        <begin position="46"/>
        <end position="81"/>
    </location>
</feature>
<feature type="compositionally biased region" description="Basic and acidic residues" evidence="3">
    <location>
        <begin position="436"/>
        <end position="455"/>
    </location>
</feature>
<dbReference type="SUPFAM" id="SSF51045">
    <property type="entry name" value="WW domain"/>
    <property type="match status" value="1"/>
</dbReference>
<keyword evidence="2" id="KW-0539">Nucleus</keyword>
<dbReference type="GO" id="GO:0005634">
    <property type="term" value="C:nucleus"/>
    <property type="evidence" value="ECO:0007669"/>
    <property type="project" value="TreeGrafter"/>
</dbReference>
<evidence type="ECO:0000313" key="5">
    <source>
        <dbReference type="EMBL" id="KAJ6645463.1"/>
    </source>
</evidence>
<dbReference type="PANTHER" id="PTHR46711:SF1">
    <property type="entry name" value="HISTONE-LYSINE N-METHYLTRANSFERASE SETD2"/>
    <property type="match status" value="1"/>
</dbReference>
<dbReference type="AlphaFoldDB" id="A0A9Q0N8G8"/>
<name>A0A9Q0N8G8_9DIPT</name>
<comment type="subcellular location">
    <subcellularLocation>
        <location evidence="1">Nucleus</location>
    </subcellularLocation>
</comment>
<dbReference type="Gene3D" id="1.10.1740.100">
    <property type="entry name" value="Set2, Rpb1 interacting domain"/>
    <property type="match status" value="1"/>
</dbReference>
<dbReference type="InterPro" id="IPR042294">
    <property type="entry name" value="SETD2_animal"/>
</dbReference>
<dbReference type="PROSITE" id="PS50020">
    <property type="entry name" value="WW_DOMAIN_2"/>
    <property type="match status" value="1"/>
</dbReference>
<dbReference type="GO" id="GO:0005694">
    <property type="term" value="C:chromosome"/>
    <property type="evidence" value="ECO:0007669"/>
    <property type="project" value="InterPro"/>
</dbReference>
<feature type="region of interest" description="Disordered" evidence="3">
    <location>
        <begin position="231"/>
        <end position="271"/>
    </location>
</feature>
<comment type="caution">
    <text evidence="5">The sequence shown here is derived from an EMBL/GenBank/DDBJ whole genome shotgun (WGS) entry which is preliminary data.</text>
</comment>
<feature type="compositionally biased region" description="Basic and acidic residues" evidence="3">
    <location>
        <begin position="231"/>
        <end position="241"/>
    </location>
</feature>
<dbReference type="Pfam" id="PF08236">
    <property type="entry name" value="SRI"/>
    <property type="match status" value="1"/>
</dbReference>
<sequence>TLLASWETLKEVFRIPKKLRIEQMKEHEQEANRSYRALGIAETEDSNKRYIDAPKDKEKERFKKEKRSRHRDPNDPDSALLKAERRRLFEAQVAQDTIDKRNYERQLEAIHIAKCKYFQLDPRVTSYRDVPFSVSPLTGQWYSKDNEMIPTPPSHAHIKPPQELPTNPDEYDLPPMDLPPQWKFAIDPRGKLYYYHVKIRIPQWDPPIKILPLREEQTPCVDDIKMELCDDSENDTKDDSLLHSNLSNDFDSDKDDDSEESSDAIDSSEDELMQRRQQLLNSFQSNQTDLDISANLAVEISAMATTSSMDDSADQSFNLDLSLMHSSGKKKNRDGLATERLISPRTDEERIQSKIEMQKYKANKEKLRRRRENAKLRTHGLSEPSRKLKKLTDGLPVVSQQDDEMDDTDEEEEANVSDLEAGVLDAKFVDELDGIKSDKVSNRPDNQKVRLDALRSNRKVPKRKRPEPEPVPHNSNEAAKRIKEKFCAEMSGVIVQHLGPYRRDDCRIGRITNNEDFKHLARKLTHFVMLKELKHCDNTVTVLEVSDSVRAKSKEFIRKYMAKFGEVYVKPENDPEYKEFCNT</sequence>
<dbReference type="Gene3D" id="2.20.70.10">
    <property type="match status" value="1"/>
</dbReference>
<feature type="region of interest" description="Disordered" evidence="3">
    <location>
        <begin position="371"/>
        <end position="417"/>
    </location>
</feature>
<evidence type="ECO:0000256" key="3">
    <source>
        <dbReference type="SAM" id="MobiDB-lite"/>
    </source>
</evidence>
<dbReference type="Proteomes" id="UP001151699">
    <property type="component" value="Chromosome A"/>
</dbReference>
<reference evidence="5" key="1">
    <citation type="submission" date="2022-07" db="EMBL/GenBank/DDBJ databases">
        <authorList>
            <person name="Trinca V."/>
            <person name="Uliana J.V.C."/>
            <person name="Torres T.T."/>
            <person name="Ward R.J."/>
            <person name="Monesi N."/>
        </authorList>
    </citation>
    <scope>NUCLEOTIDE SEQUENCE</scope>
    <source>
        <strain evidence="5">HSMRA1968</strain>
        <tissue evidence="5">Whole embryos</tissue>
    </source>
</reference>
<gene>
    <name evidence="5" type="primary">Setd2</name>
    <name evidence="5" type="ORF">Bhyg_00669</name>
</gene>
<feature type="region of interest" description="Disordered" evidence="3">
    <location>
        <begin position="436"/>
        <end position="477"/>
    </location>
</feature>
<dbReference type="OrthoDB" id="308383at2759"/>
<organism evidence="5 6">
    <name type="scientific">Pseudolycoriella hygida</name>
    <dbReference type="NCBI Taxonomy" id="35572"/>
    <lineage>
        <taxon>Eukaryota</taxon>
        <taxon>Metazoa</taxon>
        <taxon>Ecdysozoa</taxon>
        <taxon>Arthropoda</taxon>
        <taxon>Hexapoda</taxon>
        <taxon>Insecta</taxon>
        <taxon>Pterygota</taxon>
        <taxon>Neoptera</taxon>
        <taxon>Endopterygota</taxon>
        <taxon>Diptera</taxon>
        <taxon>Nematocera</taxon>
        <taxon>Sciaroidea</taxon>
        <taxon>Sciaridae</taxon>
        <taxon>Pseudolycoriella</taxon>
    </lineage>
</organism>
<evidence type="ECO:0000313" key="6">
    <source>
        <dbReference type="Proteomes" id="UP001151699"/>
    </source>
</evidence>
<proteinExistence type="predicted"/>
<protein>
    <submittedName>
        <fullName evidence="5">Histone-lysine N-methyltransferase SETD2</fullName>
    </submittedName>
</protein>
<dbReference type="InterPro" id="IPR013257">
    <property type="entry name" value="SRI"/>
</dbReference>
<feature type="compositionally biased region" description="Acidic residues" evidence="3">
    <location>
        <begin position="250"/>
        <end position="271"/>
    </location>
</feature>
<dbReference type="InterPro" id="IPR001202">
    <property type="entry name" value="WW_dom"/>
</dbReference>
<evidence type="ECO:0000259" key="4">
    <source>
        <dbReference type="PROSITE" id="PS50020"/>
    </source>
</evidence>
<dbReference type="GO" id="GO:0006355">
    <property type="term" value="P:regulation of DNA-templated transcription"/>
    <property type="evidence" value="ECO:0007669"/>
    <property type="project" value="InterPro"/>
</dbReference>
<dbReference type="SMART" id="SM00456">
    <property type="entry name" value="WW"/>
    <property type="match status" value="1"/>
</dbReference>
<keyword evidence="6" id="KW-1185">Reference proteome</keyword>
<dbReference type="InterPro" id="IPR038190">
    <property type="entry name" value="SRI_sf"/>
</dbReference>
<dbReference type="CDD" id="cd00201">
    <property type="entry name" value="WW"/>
    <property type="match status" value="1"/>
</dbReference>
<dbReference type="Pfam" id="PF00397">
    <property type="entry name" value="WW"/>
    <property type="match status" value="1"/>
</dbReference>
<feature type="compositionally biased region" description="Acidic residues" evidence="3">
    <location>
        <begin position="401"/>
        <end position="415"/>
    </location>
</feature>